<dbReference type="AlphaFoldDB" id="A0A6N7YX97"/>
<dbReference type="Proteomes" id="UP000440096">
    <property type="component" value="Unassembled WGS sequence"/>
</dbReference>
<organism evidence="2 3">
    <name type="scientific">Amycolatopsis pithecellobii</name>
    <dbReference type="NCBI Taxonomy" id="664692"/>
    <lineage>
        <taxon>Bacteria</taxon>
        <taxon>Bacillati</taxon>
        <taxon>Actinomycetota</taxon>
        <taxon>Actinomycetes</taxon>
        <taxon>Pseudonocardiales</taxon>
        <taxon>Pseudonocardiaceae</taxon>
        <taxon>Amycolatopsis</taxon>
    </lineage>
</organism>
<dbReference type="EMBL" id="WMBA01000052">
    <property type="protein sequence ID" value="MTD57695.1"/>
    <property type="molecule type" value="Genomic_DNA"/>
</dbReference>
<evidence type="ECO:0000256" key="1">
    <source>
        <dbReference type="SAM" id="Phobius"/>
    </source>
</evidence>
<accession>A0A6N7YX97</accession>
<comment type="caution">
    <text evidence="2">The sequence shown here is derived from an EMBL/GenBank/DDBJ whole genome shotgun (WGS) entry which is preliminary data.</text>
</comment>
<sequence>MGHQRHRRRPGPKATLRITITLRVKVTGVVVVIAGLALYRFAAVHQF</sequence>
<evidence type="ECO:0000313" key="2">
    <source>
        <dbReference type="EMBL" id="MTD57695.1"/>
    </source>
</evidence>
<dbReference type="RefSeq" id="WP_154759808.1">
    <property type="nucleotide sequence ID" value="NZ_WMBA01000052.1"/>
</dbReference>
<name>A0A6N7YX97_9PSEU</name>
<feature type="transmembrane region" description="Helical" evidence="1">
    <location>
        <begin position="20"/>
        <end position="42"/>
    </location>
</feature>
<evidence type="ECO:0000313" key="3">
    <source>
        <dbReference type="Proteomes" id="UP000440096"/>
    </source>
</evidence>
<reference evidence="2 3" key="1">
    <citation type="submission" date="2019-11" db="EMBL/GenBank/DDBJ databases">
        <title>Draft genome of Amycolatopsis RM579.</title>
        <authorList>
            <person name="Duangmal K."/>
            <person name="Mingma R."/>
        </authorList>
    </citation>
    <scope>NUCLEOTIDE SEQUENCE [LARGE SCALE GENOMIC DNA]</scope>
    <source>
        <strain evidence="2 3">RM579</strain>
    </source>
</reference>
<protein>
    <submittedName>
        <fullName evidence="2">Uncharacterized protein</fullName>
    </submittedName>
</protein>
<keyword evidence="1" id="KW-0812">Transmembrane</keyword>
<keyword evidence="3" id="KW-1185">Reference proteome</keyword>
<keyword evidence="1" id="KW-1133">Transmembrane helix</keyword>
<keyword evidence="1" id="KW-0472">Membrane</keyword>
<proteinExistence type="predicted"/>
<gene>
    <name evidence="2" type="ORF">GKO32_27505</name>
</gene>